<reference evidence="2" key="1">
    <citation type="submission" date="2022-08" db="EMBL/GenBank/DDBJ databases">
        <authorList>
            <person name="Kallberg Y."/>
            <person name="Tangrot J."/>
            <person name="Rosling A."/>
        </authorList>
    </citation>
    <scope>NUCLEOTIDE SEQUENCE</scope>
    <source>
        <strain evidence="2">Wild A</strain>
    </source>
</reference>
<feature type="region of interest" description="Disordered" evidence="1">
    <location>
        <begin position="1"/>
        <end position="24"/>
    </location>
</feature>
<feature type="compositionally biased region" description="Polar residues" evidence="1">
    <location>
        <begin position="1"/>
        <end position="17"/>
    </location>
</feature>
<feature type="region of interest" description="Disordered" evidence="1">
    <location>
        <begin position="88"/>
        <end position="109"/>
    </location>
</feature>
<dbReference type="AlphaFoldDB" id="A0A9W4SPJ2"/>
<accession>A0A9W4SPJ2</accession>
<sequence length="109" mass="12097">MSSQPTNPENVSISESNIPPPVPISRKTTIIQNLINSSINFIEPHPNVLKRKRTQPKRKKIPFIMTVSLNSLNSPYDDEKDDVVVREGGNDLLESGGDEERSDVSINGN</sequence>
<evidence type="ECO:0000313" key="2">
    <source>
        <dbReference type="EMBL" id="CAI2176868.1"/>
    </source>
</evidence>
<protein>
    <submittedName>
        <fullName evidence="2">226_t:CDS:1</fullName>
    </submittedName>
</protein>
<dbReference type="OrthoDB" id="10377734at2759"/>
<organism evidence="2 3">
    <name type="scientific">Funneliformis geosporum</name>
    <dbReference type="NCBI Taxonomy" id="1117311"/>
    <lineage>
        <taxon>Eukaryota</taxon>
        <taxon>Fungi</taxon>
        <taxon>Fungi incertae sedis</taxon>
        <taxon>Mucoromycota</taxon>
        <taxon>Glomeromycotina</taxon>
        <taxon>Glomeromycetes</taxon>
        <taxon>Glomerales</taxon>
        <taxon>Glomeraceae</taxon>
        <taxon>Funneliformis</taxon>
    </lineage>
</organism>
<dbReference type="Proteomes" id="UP001153678">
    <property type="component" value="Unassembled WGS sequence"/>
</dbReference>
<evidence type="ECO:0000313" key="3">
    <source>
        <dbReference type="Proteomes" id="UP001153678"/>
    </source>
</evidence>
<name>A0A9W4SPJ2_9GLOM</name>
<gene>
    <name evidence="2" type="ORF">FWILDA_LOCUS7800</name>
</gene>
<comment type="caution">
    <text evidence="2">The sequence shown here is derived from an EMBL/GenBank/DDBJ whole genome shotgun (WGS) entry which is preliminary data.</text>
</comment>
<keyword evidence="3" id="KW-1185">Reference proteome</keyword>
<dbReference type="EMBL" id="CAMKVN010001569">
    <property type="protein sequence ID" value="CAI2176868.1"/>
    <property type="molecule type" value="Genomic_DNA"/>
</dbReference>
<evidence type="ECO:0000256" key="1">
    <source>
        <dbReference type="SAM" id="MobiDB-lite"/>
    </source>
</evidence>
<proteinExistence type="predicted"/>